<dbReference type="Pfam" id="PF21694">
    <property type="entry name" value="DNA_pol3_delta_C"/>
    <property type="match status" value="1"/>
</dbReference>
<keyword evidence="3" id="KW-0548">Nucleotidyltransferase</keyword>
<dbReference type="Gene3D" id="1.10.8.60">
    <property type="match status" value="1"/>
</dbReference>
<keyword evidence="2" id="KW-0808">Transferase</keyword>
<comment type="catalytic activity">
    <reaction evidence="7">
        <text>DNA(n) + a 2'-deoxyribonucleoside 5'-triphosphate = DNA(n+1) + diphosphate</text>
        <dbReference type="Rhea" id="RHEA:22508"/>
        <dbReference type="Rhea" id="RHEA-COMP:17339"/>
        <dbReference type="Rhea" id="RHEA-COMP:17340"/>
        <dbReference type="ChEBI" id="CHEBI:33019"/>
        <dbReference type="ChEBI" id="CHEBI:61560"/>
        <dbReference type="ChEBI" id="CHEBI:173112"/>
        <dbReference type="EC" id="2.7.7.7"/>
    </reaction>
</comment>
<comment type="caution">
    <text evidence="9">The sequence shown here is derived from an EMBL/GenBank/DDBJ whole genome shotgun (WGS) entry which is preliminary data.</text>
</comment>
<dbReference type="GO" id="GO:0003677">
    <property type="term" value="F:DNA binding"/>
    <property type="evidence" value="ECO:0007669"/>
    <property type="project" value="InterPro"/>
</dbReference>
<protein>
    <recommendedName>
        <fullName evidence="1">DNA-directed DNA polymerase</fullName>
        <ecNumber evidence="1">2.7.7.7</ecNumber>
    </recommendedName>
</protein>
<organism evidence="9 10">
    <name type="scientific">Sulfobacillus acidophilus</name>
    <dbReference type="NCBI Taxonomy" id="53633"/>
    <lineage>
        <taxon>Bacteria</taxon>
        <taxon>Bacillati</taxon>
        <taxon>Bacillota</taxon>
        <taxon>Clostridia</taxon>
        <taxon>Eubacteriales</taxon>
        <taxon>Clostridiales Family XVII. Incertae Sedis</taxon>
        <taxon>Sulfobacillus</taxon>
    </lineage>
</organism>
<comment type="similarity">
    <text evidence="6">Belongs to the DNA polymerase HolA subunit family.</text>
</comment>
<dbReference type="PANTHER" id="PTHR34388">
    <property type="entry name" value="DNA POLYMERASE III SUBUNIT DELTA"/>
    <property type="match status" value="1"/>
</dbReference>
<reference evidence="9 10" key="1">
    <citation type="journal article" date="2014" name="BMC Genomics">
        <title>Comparison of environmental and isolate Sulfobacillus genomes reveals diverse carbon, sulfur, nitrogen, and hydrogen metabolisms.</title>
        <authorList>
            <person name="Justice N.B."/>
            <person name="Norman A."/>
            <person name="Brown C.T."/>
            <person name="Singh A."/>
            <person name="Thomas B.C."/>
            <person name="Banfield J.F."/>
        </authorList>
    </citation>
    <scope>NUCLEOTIDE SEQUENCE [LARGE SCALE GENOMIC DNA]</scope>
    <source>
        <strain evidence="9">AMDSBA3</strain>
    </source>
</reference>
<evidence type="ECO:0000256" key="2">
    <source>
        <dbReference type="ARBA" id="ARBA00022679"/>
    </source>
</evidence>
<keyword evidence="4" id="KW-0235">DNA replication</keyword>
<evidence type="ECO:0000256" key="5">
    <source>
        <dbReference type="ARBA" id="ARBA00022932"/>
    </source>
</evidence>
<dbReference type="PANTHER" id="PTHR34388:SF1">
    <property type="entry name" value="DNA POLYMERASE III SUBUNIT DELTA"/>
    <property type="match status" value="1"/>
</dbReference>
<dbReference type="GO" id="GO:0009360">
    <property type="term" value="C:DNA polymerase III complex"/>
    <property type="evidence" value="ECO:0007669"/>
    <property type="project" value="TreeGrafter"/>
</dbReference>
<evidence type="ECO:0000313" key="10">
    <source>
        <dbReference type="Proteomes" id="UP000241848"/>
    </source>
</evidence>
<dbReference type="InterPro" id="IPR008921">
    <property type="entry name" value="DNA_pol3_clamp-load_cplx_C"/>
</dbReference>
<evidence type="ECO:0000256" key="1">
    <source>
        <dbReference type="ARBA" id="ARBA00012417"/>
    </source>
</evidence>
<dbReference type="NCBIfam" id="TIGR01128">
    <property type="entry name" value="holA"/>
    <property type="match status" value="1"/>
</dbReference>
<dbReference type="GO" id="GO:0006261">
    <property type="term" value="P:DNA-templated DNA replication"/>
    <property type="evidence" value="ECO:0007669"/>
    <property type="project" value="TreeGrafter"/>
</dbReference>
<dbReference type="SUPFAM" id="SSF48019">
    <property type="entry name" value="post-AAA+ oligomerization domain-like"/>
    <property type="match status" value="1"/>
</dbReference>
<evidence type="ECO:0000313" key="9">
    <source>
        <dbReference type="EMBL" id="PSR23664.1"/>
    </source>
</evidence>
<dbReference type="GO" id="GO:0003887">
    <property type="term" value="F:DNA-directed DNA polymerase activity"/>
    <property type="evidence" value="ECO:0007669"/>
    <property type="project" value="UniProtKB-KW"/>
</dbReference>
<gene>
    <name evidence="9" type="primary">holA</name>
    <name evidence="9" type="ORF">C7B45_02550</name>
</gene>
<dbReference type="Gene3D" id="3.40.50.300">
    <property type="entry name" value="P-loop containing nucleotide triphosphate hydrolases"/>
    <property type="match status" value="1"/>
</dbReference>
<dbReference type="SUPFAM" id="SSF52540">
    <property type="entry name" value="P-loop containing nucleoside triphosphate hydrolases"/>
    <property type="match status" value="1"/>
</dbReference>
<accession>A0A2T2WN53</accession>
<evidence type="ECO:0000256" key="3">
    <source>
        <dbReference type="ARBA" id="ARBA00022695"/>
    </source>
</evidence>
<keyword evidence="5" id="KW-0239">DNA-directed DNA polymerase</keyword>
<evidence type="ECO:0000256" key="4">
    <source>
        <dbReference type="ARBA" id="ARBA00022705"/>
    </source>
</evidence>
<name>A0A2T2WN53_9FIRM</name>
<dbReference type="AlphaFoldDB" id="A0A2T2WN53"/>
<evidence type="ECO:0000256" key="7">
    <source>
        <dbReference type="ARBA" id="ARBA00049244"/>
    </source>
</evidence>
<dbReference type="Gene3D" id="1.20.272.10">
    <property type="match status" value="1"/>
</dbReference>
<dbReference type="InterPro" id="IPR027417">
    <property type="entry name" value="P-loop_NTPase"/>
</dbReference>
<dbReference type="InterPro" id="IPR048466">
    <property type="entry name" value="DNA_pol3_delta-like_C"/>
</dbReference>
<evidence type="ECO:0000259" key="8">
    <source>
        <dbReference type="Pfam" id="PF21694"/>
    </source>
</evidence>
<dbReference type="EMBL" id="PXYV01000004">
    <property type="protein sequence ID" value="PSR23664.1"/>
    <property type="molecule type" value="Genomic_DNA"/>
</dbReference>
<dbReference type="Proteomes" id="UP000241848">
    <property type="component" value="Unassembled WGS sequence"/>
</dbReference>
<sequence>MTIEEAMSVVERGSLASTYVLAGPNRFWRREWLVRATKRWLGEDVQSTATIHLDGVSDFNAVKMELATAGLFSPRRLVVVEGGRWPKKEETLAEYLRHPIADSLLVLIEEKAASWEKALGGKHVVDMSVLPPHSFRRFVKEQAQHRGITWQKGAFERFCEQVDGNEFVAIEELEKLALGTPAPISNQDLDDLVVPIVAEDKPWDVTDSLLRHDGKAVMEGINRHLNQGMAPLFLFALLTRQLIQIDRARGALREGMTLAQFQQQEGLRDFVAKKIWAAAKQWTDDDLDVLLNWAAKIDVAMKTGYGEPDVWLIAWTHIWAEKKIPPGYQRGGRMHKI</sequence>
<proteinExistence type="inferred from homology"/>
<dbReference type="EC" id="2.7.7.7" evidence="1"/>
<evidence type="ECO:0000256" key="6">
    <source>
        <dbReference type="ARBA" id="ARBA00034754"/>
    </source>
</evidence>
<dbReference type="InterPro" id="IPR005790">
    <property type="entry name" value="DNA_polIII_delta"/>
</dbReference>
<feature type="domain" description="DNA polymerase III delta subunit-like C-terminal" evidence="8">
    <location>
        <begin position="202"/>
        <end position="310"/>
    </location>
</feature>